<dbReference type="InterPro" id="IPR006132">
    <property type="entry name" value="Asp/Orn_carbamoyltranf_P-bd"/>
</dbReference>
<dbReference type="GO" id="GO:0044205">
    <property type="term" value="P:'de novo' UMP biosynthetic process"/>
    <property type="evidence" value="ECO:0007669"/>
    <property type="project" value="UniProtKB-UniRule"/>
</dbReference>
<dbReference type="NCBIfam" id="NF002032">
    <property type="entry name" value="PRK00856.1"/>
    <property type="match status" value="1"/>
</dbReference>
<keyword evidence="11" id="KW-1185">Reference proteome</keyword>
<feature type="binding site" evidence="7">
    <location>
        <position position="266"/>
    </location>
    <ligand>
        <name>carbamoyl phosphate</name>
        <dbReference type="ChEBI" id="CHEBI:58228"/>
    </ligand>
</feature>
<dbReference type="GO" id="GO:0016597">
    <property type="term" value="F:amino acid binding"/>
    <property type="evidence" value="ECO:0007669"/>
    <property type="project" value="InterPro"/>
</dbReference>
<evidence type="ECO:0000256" key="5">
    <source>
        <dbReference type="ARBA" id="ARBA00043884"/>
    </source>
</evidence>
<evidence type="ECO:0000256" key="1">
    <source>
        <dbReference type="ARBA" id="ARBA00004852"/>
    </source>
</evidence>
<evidence type="ECO:0000313" key="10">
    <source>
        <dbReference type="EMBL" id="RBP35896.1"/>
    </source>
</evidence>
<dbReference type="Proteomes" id="UP000253426">
    <property type="component" value="Unassembled WGS sequence"/>
</dbReference>
<organism evidence="10 11">
    <name type="scientific">Roseimicrobium gellanilyticum</name>
    <dbReference type="NCBI Taxonomy" id="748857"/>
    <lineage>
        <taxon>Bacteria</taxon>
        <taxon>Pseudomonadati</taxon>
        <taxon>Verrucomicrobiota</taxon>
        <taxon>Verrucomicrobiia</taxon>
        <taxon>Verrucomicrobiales</taxon>
        <taxon>Verrucomicrobiaceae</taxon>
        <taxon>Roseimicrobium</taxon>
    </lineage>
</organism>
<dbReference type="EC" id="2.1.3.2" evidence="7"/>
<dbReference type="OrthoDB" id="9802587at2"/>
<name>A0A366H291_9BACT</name>
<feature type="binding site" evidence="7">
    <location>
        <position position="135"/>
    </location>
    <ligand>
        <name>carbamoyl phosphate</name>
        <dbReference type="ChEBI" id="CHEBI:58228"/>
    </ligand>
</feature>
<keyword evidence="3 7" id="KW-0808">Transferase</keyword>
<comment type="similarity">
    <text evidence="2 7">Belongs to the aspartate/ornithine carbamoyltransferase superfamily. ATCase family.</text>
</comment>
<dbReference type="InterPro" id="IPR002082">
    <property type="entry name" value="Asp_carbamoyltransf"/>
</dbReference>
<feature type="binding site" evidence="7">
    <location>
        <position position="169"/>
    </location>
    <ligand>
        <name>L-aspartate</name>
        <dbReference type="ChEBI" id="CHEBI:29991"/>
    </ligand>
</feature>
<dbReference type="PANTHER" id="PTHR45753:SF6">
    <property type="entry name" value="ASPARTATE CARBAMOYLTRANSFERASE"/>
    <property type="match status" value="1"/>
</dbReference>
<evidence type="ECO:0000256" key="4">
    <source>
        <dbReference type="ARBA" id="ARBA00022975"/>
    </source>
</evidence>
<feature type="binding site" evidence="7">
    <location>
        <position position="107"/>
    </location>
    <ligand>
        <name>carbamoyl phosphate</name>
        <dbReference type="ChEBI" id="CHEBI:58228"/>
    </ligand>
</feature>
<dbReference type="PROSITE" id="PS00097">
    <property type="entry name" value="CARBAMOYLTRANSFERASE"/>
    <property type="match status" value="1"/>
</dbReference>
<feature type="domain" description="Aspartate/ornithine carbamoyltransferase Asp/Orn-binding" evidence="8">
    <location>
        <begin position="156"/>
        <end position="303"/>
    </location>
</feature>
<comment type="catalytic activity">
    <reaction evidence="6 7">
        <text>carbamoyl phosphate + L-aspartate = N-carbamoyl-L-aspartate + phosphate + H(+)</text>
        <dbReference type="Rhea" id="RHEA:20013"/>
        <dbReference type="ChEBI" id="CHEBI:15378"/>
        <dbReference type="ChEBI" id="CHEBI:29991"/>
        <dbReference type="ChEBI" id="CHEBI:32814"/>
        <dbReference type="ChEBI" id="CHEBI:43474"/>
        <dbReference type="ChEBI" id="CHEBI:58228"/>
        <dbReference type="EC" id="2.1.3.2"/>
    </reaction>
</comment>
<reference evidence="10 11" key="1">
    <citation type="submission" date="2018-06" db="EMBL/GenBank/DDBJ databases">
        <title>Genomic Encyclopedia of Type Strains, Phase IV (KMG-IV): sequencing the most valuable type-strain genomes for metagenomic binning, comparative biology and taxonomic classification.</title>
        <authorList>
            <person name="Goeker M."/>
        </authorList>
    </citation>
    <scope>NUCLEOTIDE SEQUENCE [LARGE SCALE GENOMIC DNA]</scope>
    <source>
        <strain evidence="10 11">DSM 25532</strain>
    </source>
</reference>
<dbReference type="PRINTS" id="PR00100">
    <property type="entry name" value="AOTCASE"/>
</dbReference>
<comment type="caution">
    <text evidence="10">The sequence shown here is derived from an EMBL/GenBank/DDBJ whole genome shotgun (WGS) entry which is preliminary data.</text>
</comment>
<evidence type="ECO:0000259" key="9">
    <source>
        <dbReference type="Pfam" id="PF02729"/>
    </source>
</evidence>
<comment type="function">
    <text evidence="5 7">Catalyzes the condensation of carbamoyl phosphate and aspartate to form carbamoyl aspartate and inorganic phosphate, the committed step in the de novo pyrimidine nucleotide biosynthesis pathway.</text>
</comment>
<comment type="pathway">
    <text evidence="1 7">Pyrimidine metabolism; UMP biosynthesis via de novo pathway; (S)-dihydroorotate from bicarbonate: step 2/3.</text>
</comment>
<evidence type="ECO:0000256" key="7">
    <source>
        <dbReference type="HAMAP-Rule" id="MF_00001"/>
    </source>
</evidence>
<feature type="domain" description="Aspartate/ornithine carbamoyltransferase carbamoyl-P binding" evidence="9">
    <location>
        <begin position="5"/>
        <end position="148"/>
    </location>
</feature>
<feature type="binding site" evidence="7">
    <location>
        <position position="223"/>
    </location>
    <ligand>
        <name>L-aspartate</name>
        <dbReference type="ChEBI" id="CHEBI:29991"/>
    </ligand>
</feature>
<feature type="binding site" evidence="7">
    <location>
        <position position="85"/>
    </location>
    <ligand>
        <name>L-aspartate</name>
        <dbReference type="ChEBI" id="CHEBI:29991"/>
    </ligand>
</feature>
<feature type="binding site" evidence="7">
    <location>
        <position position="57"/>
    </location>
    <ligand>
        <name>carbamoyl phosphate</name>
        <dbReference type="ChEBI" id="CHEBI:58228"/>
    </ligand>
</feature>
<gene>
    <name evidence="7" type="primary">pyrB</name>
    <name evidence="10" type="ORF">DES53_11962</name>
</gene>
<evidence type="ECO:0000313" key="11">
    <source>
        <dbReference type="Proteomes" id="UP000253426"/>
    </source>
</evidence>
<evidence type="ECO:0000256" key="3">
    <source>
        <dbReference type="ARBA" id="ARBA00022679"/>
    </source>
</evidence>
<dbReference type="GO" id="GO:0005829">
    <property type="term" value="C:cytosol"/>
    <property type="evidence" value="ECO:0007669"/>
    <property type="project" value="TreeGrafter"/>
</dbReference>
<keyword evidence="4 7" id="KW-0665">Pyrimidine biosynthesis</keyword>
<dbReference type="Pfam" id="PF02729">
    <property type="entry name" value="OTCace_N"/>
    <property type="match status" value="1"/>
</dbReference>
<feature type="binding site" evidence="7">
    <location>
        <position position="265"/>
    </location>
    <ligand>
        <name>carbamoyl phosphate</name>
        <dbReference type="ChEBI" id="CHEBI:58228"/>
    </ligand>
</feature>
<protein>
    <recommendedName>
        <fullName evidence="7">Aspartate carbamoyltransferase</fullName>
        <ecNumber evidence="7">2.1.3.2</ecNumber>
    </recommendedName>
    <alternativeName>
        <fullName evidence="7">Aspartate transcarbamylase</fullName>
        <shortName evidence="7">ATCase</shortName>
    </alternativeName>
</protein>
<proteinExistence type="inferred from homology"/>
<dbReference type="SUPFAM" id="SSF53671">
    <property type="entry name" value="Aspartate/ornithine carbamoyltransferase"/>
    <property type="match status" value="1"/>
</dbReference>
<dbReference type="GO" id="GO:0006207">
    <property type="term" value="P:'de novo' pyrimidine nucleobase biosynthetic process"/>
    <property type="evidence" value="ECO:0007669"/>
    <property type="project" value="InterPro"/>
</dbReference>
<dbReference type="InterPro" id="IPR006130">
    <property type="entry name" value="Asp/Orn_carbamoylTrfase"/>
</dbReference>
<comment type="subunit">
    <text evidence="7">Heterododecamer (2C3:3R2) of six catalytic PyrB chains organized as two trimers (C3), and six regulatory PyrI chains organized as three dimers (R2).</text>
</comment>
<dbReference type="GO" id="GO:0006520">
    <property type="term" value="P:amino acid metabolic process"/>
    <property type="evidence" value="ECO:0007669"/>
    <property type="project" value="InterPro"/>
</dbReference>
<dbReference type="EMBL" id="QNRR01000019">
    <property type="protein sequence ID" value="RBP35896.1"/>
    <property type="molecule type" value="Genomic_DNA"/>
</dbReference>
<dbReference type="PANTHER" id="PTHR45753">
    <property type="entry name" value="ORNITHINE CARBAMOYLTRANSFERASE, MITOCHONDRIAL"/>
    <property type="match status" value="1"/>
</dbReference>
<dbReference type="Pfam" id="PF00185">
    <property type="entry name" value="OTCace"/>
    <property type="match status" value="1"/>
</dbReference>
<evidence type="ECO:0000256" key="2">
    <source>
        <dbReference type="ARBA" id="ARBA00008896"/>
    </source>
</evidence>
<feature type="binding site" evidence="7">
    <location>
        <position position="58"/>
    </location>
    <ligand>
        <name>carbamoyl phosphate</name>
        <dbReference type="ChEBI" id="CHEBI:58228"/>
    </ligand>
</feature>
<dbReference type="HAMAP" id="MF_00001">
    <property type="entry name" value="Asp_carb_tr"/>
    <property type="match status" value="1"/>
</dbReference>
<dbReference type="Gene3D" id="3.40.50.1370">
    <property type="entry name" value="Aspartate/ornithine carbamoyltransferase"/>
    <property type="match status" value="2"/>
</dbReference>
<accession>A0A366H291</accession>
<dbReference type="PRINTS" id="PR00101">
    <property type="entry name" value="ATCASE"/>
</dbReference>
<dbReference type="RefSeq" id="WP_113962153.1">
    <property type="nucleotide sequence ID" value="NZ_QNRR01000019.1"/>
</dbReference>
<evidence type="ECO:0000256" key="6">
    <source>
        <dbReference type="ARBA" id="ARBA00048859"/>
    </source>
</evidence>
<dbReference type="NCBIfam" id="TIGR00670">
    <property type="entry name" value="asp_carb_tr"/>
    <property type="match status" value="1"/>
</dbReference>
<evidence type="ECO:0000259" key="8">
    <source>
        <dbReference type="Pfam" id="PF00185"/>
    </source>
</evidence>
<dbReference type="UniPathway" id="UPA00070">
    <property type="reaction ID" value="UER00116"/>
</dbReference>
<dbReference type="GO" id="GO:0004070">
    <property type="term" value="F:aspartate carbamoyltransferase activity"/>
    <property type="evidence" value="ECO:0007669"/>
    <property type="project" value="UniProtKB-UniRule"/>
</dbReference>
<dbReference type="InterPro" id="IPR006131">
    <property type="entry name" value="Asp_carbamoyltransf_Asp/Orn-bd"/>
</dbReference>
<feature type="binding site" evidence="7">
    <location>
        <position position="138"/>
    </location>
    <ligand>
        <name>carbamoyl phosphate</name>
        <dbReference type="ChEBI" id="CHEBI:58228"/>
    </ligand>
</feature>
<sequence length="314" mass="35058">MTPRKDLLDIQSLTDEELDFILTNAVPFKNLFKRSVKKVPTLRGRTVLTLFYEPSTRTRSSFEVAASRLSADVVNFSVSTSSVVKGESVLDTISTLEAMRTDYVVVRHSNSGIPNLIAKNTTASVINAGDGFHAHPTQALLDVFTLKEVFGGDVRGARIAFIGDIQHSRVARSTNLLCRRMGMHTAMLAPSSLIPRDLPQDIAVFGSWAELYAWKPDVIYLLRVQMERQNVPFFPSLGEYHRQFGMTDDRLARVRDAGVWVMHPGPVNRGVELTDNVMTYERCLIDQQVENGIAVRMSVLYWLKPGSATEEAVV</sequence>
<dbReference type="AlphaFoldDB" id="A0A366H291"/>
<dbReference type="InterPro" id="IPR036901">
    <property type="entry name" value="Asp/Orn_carbamoylTrfase_sf"/>
</dbReference>